<dbReference type="RefSeq" id="WP_109942155.1">
    <property type="nucleotide sequence ID" value="NZ_CP176366.1"/>
</dbReference>
<dbReference type="AlphaFoldDB" id="A0A2V2MSE7"/>
<dbReference type="GO" id="GO:0004540">
    <property type="term" value="F:RNA nuclease activity"/>
    <property type="evidence" value="ECO:0007669"/>
    <property type="project" value="InterPro"/>
</dbReference>
<proteinExistence type="inferred from homology"/>
<dbReference type="InterPro" id="IPR008201">
    <property type="entry name" value="HepT-like"/>
</dbReference>
<sequence>MKDSRIFLLQILEFIAKIELYTEKGQNDFMISPIVQDAVIRNLEIIGEAVKNISPSVKSSYPDIPWRNIAGFRDILIHRYMGVDLDAVWNVVSSDLPLLKSSIHKILSDLNNKGN</sequence>
<evidence type="ECO:0000256" key="3">
    <source>
        <dbReference type="ARBA" id="ARBA00022722"/>
    </source>
</evidence>
<protein>
    <submittedName>
        <fullName evidence="7">DUF86 domain-containing protein</fullName>
    </submittedName>
</protein>
<evidence type="ECO:0000313" key="7">
    <source>
        <dbReference type="EMBL" id="PWR70329.1"/>
    </source>
</evidence>
<dbReference type="PANTHER" id="PTHR34139:SF1">
    <property type="entry name" value="RNASE MJ1380-RELATED"/>
    <property type="match status" value="1"/>
</dbReference>
<keyword evidence="1" id="KW-0597">Phosphoprotein</keyword>
<dbReference type="Proteomes" id="UP000245934">
    <property type="component" value="Unassembled WGS sequence"/>
</dbReference>
<dbReference type="EMBL" id="QGMZ01000044">
    <property type="protein sequence ID" value="PWR70329.1"/>
    <property type="molecule type" value="Genomic_DNA"/>
</dbReference>
<keyword evidence="4" id="KW-0547">Nucleotide-binding</keyword>
<comment type="caution">
    <text evidence="7">The sequence shown here is derived from an EMBL/GenBank/DDBJ whole genome shotgun (WGS) entry which is preliminary data.</text>
</comment>
<evidence type="ECO:0000256" key="4">
    <source>
        <dbReference type="ARBA" id="ARBA00022741"/>
    </source>
</evidence>
<keyword evidence="2" id="KW-1277">Toxin-antitoxin system</keyword>
<dbReference type="Gene3D" id="1.20.120.580">
    <property type="entry name" value="bsu32300-like"/>
    <property type="match status" value="1"/>
</dbReference>
<organism evidence="7 8">
    <name type="scientific">Methanospirillum stamsii</name>
    <dbReference type="NCBI Taxonomy" id="1277351"/>
    <lineage>
        <taxon>Archaea</taxon>
        <taxon>Methanobacteriati</taxon>
        <taxon>Methanobacteriota</taxon>
        <taxon>Stenosarchaea group</taxon>
        <taxon>Methanomicrobia</taxon>
        <taxon>Methanomicrobiales</taxon>
        <taxon>Methanospirillaceae</taxon>
        <taxon>Methanospirillum</taxon>
    </lineage>
</organism>
<dbReference type="GeneID" id="97609878"/>
<evidence type="ECO:0000313" key="8">
    <source>
        <dbReference type="Proteomes" id="UP000245934"/>
    </source>
</evidence>
<evidence type="ECO:0000256" key="6">
    <source>
        <dbReference type="ARBA" id="ARBA00024207"/>
    </source>
</evidence>
<accession>A0A2V2MSE7</accession>
<dbReference type="GO" id="GO:0110001">
    <property type="term" value="C:toxin-antitoxin complex"/>
    <property type="evidence" value="ECO:0007669"/>
    <property type="project" value="InterPro"/>
</dbReference>
<reference evidence="7 8" key="1">
    <citation type="submission" date="2018-05" db="EMBL/GenBank/DDBJ databases">
        <title>Draft genome of Methanospirillum stamsii Pt1.</title>
        <authorList>
            <person name="Dueholm M.S."/>
            <person name="Nielsen P.H."/>
            <person name="Bakmann L.F."/>
            <person name="Otzen D.E."/>
        </authorList>
    </citation>
    <scope>NUCLEOTIDE SEQUENCE [LARGE SCALE GENOMIC DNA]</scope>
    <source>
        <strain evidence="7 8">Pt1</strain>
    </source>
</reference>
<keyword evidence="3" id="KW-0540">Nuclease</keyword>
<dbReference type="GO" id="GO:0000166">
    <property type="term" value="F:nucleotide binding"/>
    <property type="evidence" value="ECO:0007669"/>
    <property type="project" value="UniProtKB-KW"/>
</dbReference>
<dbReference type="InterPro" id="IPR051813">
    <property type="entry name" value="HepT_RNase_toxin"/>
</dbReference>
<keyword evidence="8" id="KW-1185">Reference proteome</keyword>
<dbReference type="Pfam" id="PF01934">
    <property type="entry name" value="HepT-like"/>
    <property type="match status" value="1"/>
</dbReference>
<evidence type="ECO:0000256" key="1">
    <source>
        <dbReference type="ARBA" id="ARBA00022553"/>
    </source>
</evidence>
<comment type="similarity">
    <text evidence="6">Belongs to the HepT RNase toxin family.</text>
</comment>
<dbReference type="GO" id="GO:0016787">
    <property type="term" value="F:hydrolase activity"/>
    <property type="evidence" value="ECO:0007669"/>
    <property type="project" value="UniProtKB-KW"/>
</dbReference>
<gene>
    <name evidence="7" type="ORF">DLD82_16130</name>
</gene>
<evidence type="ECO:0000256" key="5">
    <source>
        <dbReference type="ARBA" id="ARBA00022801"/>
    </source>
</evidence>
<name>A0A2V2MSE7_9EURY</name>
<keyword evidence="5" id="KW-0378">Hydrolase</keyword>
<evidence type="ECO:0000256" key="2">
    <source>
        <dbReference type="ARBA" id="ARBA00022649"/>
    </source>
</evidence>
<dbReference type="PANTHER" id="PTHR34139">
    <property type="entry name" value="UPF0331 PROTEIN MJ0127"/>
    <property type="match status" value="1"/>
</dbReference>
<dbReference type="InterPro" id="IPR037038">
    <property type="entry name" value="HepT-like_sf"/>
</dbReference>